<proteinExistence type="predicted"/>
<feature type="compositionally biased region" description="Basic and acidic residues" evidence="1">
    <location>
        <begin position="44"/>
        <end position="94"/>
    </location>
</feature>
<keyword evidence="3" id="KW-1185">Reference proteome</keyword>
<dbReference type="EMBL" id="VSRR010019111">
    <property type="protein sequence ID" value="MPC61928.1"/>
    <property type="molecule type" value="Genomic_DNA"/>
</dbReference>
<comment type="caution">
    <text evidence="2">The sequence shown here is derived from an EMBL/GenBank/DDBJ whole genome shotgun (WGS) entry which is preliminary data.</text>
</comment>
<evidence type="ECO:0000256" key="1">
    <source>
        <dbReference type="SAM" id="MobiDB-lite"/>
    </source>
</evidence>
<name>A0A5B7GYH0_PORTR</name>
<evidence type="ECO:0000313" key="2">
    <source>
        <dbReference type="EMBL" id="MPC61928.1"/>
    </source>
</evidence>
<accession>A0A5B7GYH0</accession>
<feature type="region of interest" description="Disordered" evidence="1">
    <location>
        <begin position="44"/>
        <end position="101"/>
    </location>
</feature>
<protein>
    <submittedName>
        <fullName evidence="2">Uncharacterized protein</fullName>
    </submittedName>
</protein>
<dbReference type="Proteomes" id="UP000324222">
    <property type="component" value="Unassembled WGS sequence"/>
</dbReference>
<dbReference type="AlphaFoldDB" id="A0A5B7GYH0"/>
<sequence length="101" mass="11750">MGEGMYVTLSNLDTLGTLVGTGGGADQFRNEDVRACHWKRRDVYSEREREEREKMDTRQEGEGQVEGGREREGKRGREERWVGGREERREGREEETMEQGI</sequence>
<evidence type="ECO:0000313" key="3">
    <source>
        <dbReference type="Proteomes" id="UP000324222"/>
    </source>
</evidence>
<gene>
    <name evidence="2" type="ORF">E2C01_056005</name>
</gene>
<organism evidence="2 3">
    <name type="scientific">Portunus trituberculatus</name>
    <name type="common">Swimming crab</name>
    <name type="synonym">Neptunus trituberculatus</name>
    <dbReference type="NCBI Taxonomy" id="210409"/>
    <lineage>
        <taxon>Eukaryota</taxon>
        <taxon>Metazoa</taxon>
        <taxon>Ecdysozoa</taxon>
        <taxon>Arthropoda</taxon>
        <taxon>Crustacea</taxon>
        <taxon>Multicrustacea</taxon>
        <taxon>Malacostraca</taxon>
        <taxon>Eumalacostraca</taxon>
        <taxon>Eucarida</taxon>
        <taxon>Decapoda</taxon>
        <taxon>Pleocyemata</taxon>
        <taxon>Brachyura</taxon>
        <taxon>Eubrachyura</taxon>
        <taxon>Portunoidea</taxon>
        <taxon>Portunidae</taxon>
        <taxon>Portuninae</taxon>
        <taxon>Portunus</taxon>
    </lineage>
</organism>
<reference evidence="2 3" key="1">
    <citation type="submission" date="2019-05" db="EMBL/GenBank/DDBJ databases">
        <title>Another draft genome of Portunus trituberculatus and its Hox gene families provides insights of decapod evolution.</title>
        <authorList>
            <person name="Jeong J.-H."/>
            <person name="Song I."/>
            <person name="Kim S."/>
            <person name="Choi T."/>
            <person name="Kim D."/>
            <person name="Ryu S."/>
            <person name="Kim W."/>
        </authorList>
    </citation>
    <scope>NUCLEOTIDE SEQUENCE [LARGE SCALE GENOMIC DNA]</scope>
    <source>
        <tissue evidence="2">Muscle</tissue>
    </source>
</reference>